<dbReference type="CDD" id="cd07247">
    <property type="entry name" value="SgaA_N_like"/>
    <property type="match status" value="1"/>
</dbReference>
<dbReference type="EMBL" id="JBHUIT010000002">
    <property type="protein sequence ID" value="MFD2255583.1"/>
    <property type="molecule type" value="Genomic_DNA"/>
</dbReference>
<dbReference type="InterPro" id="IPR029068">
    <property type="entry name" value="Glyas_Bleomycin-R_OHBP_Dase"/>
</dbReference>
<evidence type="ECO:0000313" key="3">
    <source>
        <dbReference type="Proteomes" id="UP001597375"/>
    </source>
</evidence>
<dbReference type="RefSeq" id="WP_386818240.1">
    <property type="nucleotide sequence ID" value="NZ_JBHUIT010000002.1"/>
</dbReference>
<protein>
    <submittedName>
        <fullName evidence="2">VOC family protein</fullName>
    </submittedName>
</protein>
<evidence type="ECO:0000313" key="2">
    <source>
        <dbReference type="EMBL" id="MFD2255583.1"/>
    </source>
</evidence>
<accession>A0ABW5D3J9</accession>
<proteinExistence type="predicted"/>
<keyword evidence="3" id="KW-1185">Reference proteome</keyword>
<dbReference type="InterPro" id="IPR037523">
    <property type="entry name" value="VOC_core"/>
</dbReference>
<name>A0ABW5D3J9_9BACT</name>
<dbReference type="PANTHER" id="PTHR33993">
    <property type="entry name" value="GLYOXALASE-RELATED"/>
    <property type="match status" value="1"/>
</dbReference>
<evidence type="ECO:0000259" key="1">
    <source>
        <dbReference type="PROSITE" id="PS51819"/>
    </source>
</evidence>
<organism evidence="2 3">
    <name type="scientific">Luteolibacter algae</name>
    <dbReference type="NCBI Taxonomy" id="454151"/>
    <lineage>
        <taxon>Bacteria</taxon>
        <taxon>Pseudomonadati</taxon>
        <taxon>Verrucomicrobiota</taxon>
        <taxon>Verrucomicrobiia</taxon>
        <taxon>Verrucomicrobiales</taxon>
        <taxon>Verrucomicrobiaceae</taxon>
        <taxon>Luteolibacter</taxon>
    </lineage>
</organism>
<feature type="domain" description="VOC" evidence="1">
    <location>
        <begin position="7"/>
        <end position="124"/>
    </location>
</feature>
<reference evidence="3" key="1">
    <citation type="journal article" date="2019" name="Int. J. Syst. Evol. Microbiol.">
        <title>The Global Catalogue of Microorganisms (GCM) 10K type strain sequencing project: providing services to taxonomists for standard genome sequencing and annotation.</title>
        <authorList>
            <consortium name="The Broad Institute Genomics Platform"/>
            <consortium name="The Broad Institute Genome Sequencing Center for Infectious Disease"/>
            <person name="Wu L."/>
            <person name="Ma J."/>
        </authorList>
    </citation>
    <scope>NUCLEOTIDE SEQUENCE [LARGE SCALE GENOMIC DNA]</scope>
    <source>
        <strain evidence="3">CGMCC 4.7106</strain>
    </source>
</reference>
<dbReference type="Proteomes" id="UP001597375">
    <property type="component" value="Unassembled WGS sequence"/>
</dbReference>
<dbReference type="PROSITE" id="PS51819">
    <property type="entry name" value="VOC"/>
    <property type="match status" value="1"/>
</dbReference>
<dbReference type="Pfam" id="PF00903">
    <property type="entry name" value="Glyoxalase"/>
    <property type="match status" value="1"/>
</dbReference>
<dbReference type="Gene3D" id="3.10.180.10">
    <property type="entry name" value="2,3-Dihydroxybiphenyl 1,2-Dioxygenase, domain 1"/>
    <property type="match status" value="1"/>
</dbReference>
<comment type="caution">
    <text evidence="2">The sequence shown here is derived from an EMBL/GenBank/DDBJ whole genome shotgun (WGS) entry which is preliminary data.</text>
</comment>
<sequence>MNTKRNPVGWFEIYVGDMERAKAFYEKTFDQSLERIPSPQLEMWAFPGECDGGGAAGALCKMEGKEAGVGGVIIYFSCEDCAITSRKAIAAGGTMQLEKMNIGDYGFISLVLDTEGNMIGLHSMN</sequence>
<dbReference type="InterPro" id="IPR004360">
    <property type="entry name" value="Glyas_Fos-R_dOase_dom"/>
</dbReference>
<dbReference type="InterPro" id="IPR052164">
    <property type="entry name" value="Anthracycline_SecMetBiosynth"/>
</dbReference>
<gene>
    <name evidence="2" type="ORF">ACFSSA_02755</name>
</gene>
<dbReference type="SUPFAM" id="SSF54593">
    <property type="entry name" value="Glyoxalase/Bleomycin resistance protein/Dihydroxybiphenyl dioxygenase"/>
    <property type="match status" value="1"/>
</dbReference>
<dbReference type="PANTHER" id="PTHR33993:SF2">
    <property type="entry name" value="VOC DOMAIN-CONTAINING PROTEIN"/>
    <property type="match status" value="1"/>
</dbReference>